<dbReference type="PANTHER" id="PTHR43581">
    <property type="entry name" value="ATP/GTP PHOSPHATASE"/>
    <property type="match status" value="1"/>
</dbReference>
<dbReference type="PANTHER" id="PTHR43581:SF2">
    <property type="entry name" value="EXCINUCLEASE ATPASE SUBUNIT"/>
    <property type="match status" value="1"/>
</dbReference>
<organism evidence="2 3">
    <name type="scientific">Mycolicibacterium iranicum</name>
    <name type="common">Mycobacterium iranicum</name>
    <dbReference type="NCBI Taxonomy" id="912594"/>
    <lineage>
        <taxon>Bacteria</taxon>
        <taxon>Bacillati</taxon>
        <taxon>Actinomycetota</taxon>
        <taxon>Actinomycetes</taxon>
        <taxon>Mycobacteriales</taxon>
        <taxon>Mycobacteriaceae</taxon>
        <taxon>Mycolicibacterium</taxon>
    </lineage>
</organism>
<proteinExistence type="predicted"/>
<reference evidence="2" key="1">
    <citation type="submission" date="2022-12" db="EMBL/GenBank/DDBJ databases">
        <title>Whole genome sequence of Mycolicibacterium iranicum strain SBH312.</title>
        <authorList>
            <person name="Jani J."/>
            <person name="Arifin Mustapha Z."/>
            <person name="Ahmed K."/>
            <person name="Kai Ling C."/>
        </authorList>
    </citation>
    <scope>NUCLEOTIDE SEQUENCE</scope>
    <source>
        <strain evidence="2">SBH312</strain>
    </source>
</reference>
<name>A0ABT4HIL3_MYCIR</name>
<evidence type="ECO:0000313" key="3">
    <source>
        <dbReference type="Proteomes" id="UP001084650"/>
    </source>
</evidence>
<dbReference type="Pfam" id="PF13304">
    <property type="entry name" value="AAA_21"/>
    <property type="match status" value="1"/>
</dbReference>
<accession>A0ABT4HIL3</accession>
<comment type="caution">
    <text evidence="2">The sequence shown here is derived from an EMBL/GenBank/DDBJ whole genome shotgun (WGS) entry which is preliminary data.</text>
</comment>
<dbReference type="InterPro" id="IPR027417">
    <property type="entry name" value="P-loop_NTPase"/>
</dbReference>
<gene>
    <name evidence="2" type="ORF">OY187_16285</name>
</gene>
<dbReference type="SUPFAM" id="SSF52540">
    <property type="entry name" value="P-loop containing nucleoside triphosphate hydrolases"/>
    <property type="match status" value="1"/>
</dbReference>
<evidence type="ECO:0000259" key="1">
    <source>
        <dbReference type="Pfam" id="PF13304"/>
    </source>
</evidence>
<protein>
    <submittedName>
        <fullName evidence="2">AAA family ATPase</fullName>
    </submittedName>
</protein>
<keyword evidence="3" id="KW-1185">Reference proteome</keyword>
<sequence length="797" mass="89223">MRLHATYARFFRSLNYDYIRASSDTYNPDPWDETPSGADYPFVRLRLRPDITTVVGGNESGKSQMLRAIAAALTGEGFDRSDFCRYSTFFGVDKALLLPEFGAEFSDVTSGDVATIEQMIGQENLGPVQRVAIFRMNTTPKFRIYLRQNGSWSGPTHIKTPKPLRTIGVPAPFFIDTDVPLPDSVPLEYLVTGSATTALGRNFLRRVWDRFLDNHSWFDTHTTVSERSSEIADAFADTRRVDDDELRKFALAADLLLKVADLDTSLFAELQKAVRTQNGYANSIVDTINGELAKALNFPHWWSQDSRFELFVALHEYHLIFMIRDRTGRSYGFDERSDGLKYFLSYFVQYLAHTPPDDGAPEILLMDEPDRFLSSSGQQDLLRVFEDFAHPRDPARPPVQVVYVTHSPFLIDKNDAGRIRVVEKGEFDEGTRVVASVAANHYEPLRSAFGGFVAETTFIGTCNLMLEGPSDQVLLAGVARWLTTRGVASRDRLDLNTITLVPTGGTRHVPYMVYLARGRDVEKPPVIVLLDGDKAGNEARRQLQAGGAYGIPLIDDRLVLQLTDPELAGIDGDNPAGVTAIEDLIPFSIAVDAVKFYCEEFVPDIDIDALHLRREDLTSDTTKTGLLAQLETHVRSRSGADRFHLDKVAFARAVIATLTARSRSASEHPTPDADLDRAQHNFTLLLSALAHRQRQAVRAEAVDKISSRINRAKRQFLRTQRGNARREDVLALIEEISDQLDNSADAEDVRATTRQWRERFQLDDDPRAPIEDYPSLVKAIESLAYQAVRASADDTTS</sequence>
<dbReference type="EMBL" id="JAPQYE010000006">
    <property type="protein sequence ID" value="MCZ0729614.1"/>
    <property type="molecule type" value="Genomic_DNA"/>
</dbReference>
<feature type="domain" description="ATPase AAA-type core" evidence="1">
    <location>
        <begin position="269"/>
        <end position="412"/>
    </location>
</feature>
<dbReference type="RefSeq" id="WP_268786556.1">
    <property type="nucleotide sequence ID" value="NZ_JAPQYE010000006.1"/>
</dbReference>
<evidence type="ECO:0000313" key="2">
    <source>
        <dbReference type="EMBL" id="MCZ0729614.1"/>
    </source>
</evidence>
<dbReference type="Proteomes" id="UP001084650">
    <property type="component" value="Unassembled WGS sequence"/>
</dbReference>
<dbReference type="InterPro" id="IPR051396">
    <property type="entry name" value="Bact_Antivir_Def_Nuclease"/>
</dbReference>
<dbReference type="Gene3D" id="3.40.50.300">
    <property type="entry name" value="P-loop containing nucleotide triphosphate hydrolases"/>
    <property type="match status" value="1"/>
</dbReference>
<dbReference type="InterPro" id="IPR003959">
    <property type="entry name" value="ATPase_AAA_core"/>
</dbReference>
<dbReference type="CDD" id="cd00267">
    <property type="entry name" value="ABC_ATPase"/>
    <property type="match status" value="1"/>
</dbReference>